<sequence>MNPKPLIGMMLGWPVRQDLMRACSLAASHYGADFYFFQTRDIKEDTIIGMRLEDNQWLEKEFRYPDVIYDNTRRRGNPLFKEAYRKLEHVPMGHTLRSRSMGKTKVYNMIRGDEELKKHLIPFMTLREAEKGWAFIEKHKRVILKPDGGFMGRDAFTLVLKKNGTVELSDQQHLHRLDRQQTLDLLEGMIPLKYCAQKMIRSVTPHGFPFHIRVHVSKNGQNQWTVPYKSVTMSLMTQVKVTNSDFTYRGTSTWKDFLEHQFGEDEGGPTDESLKEYGLKLAAFLEKKIDGEFHEVGLDLGVDSKGKFWLFEAGLGLPRSPYYQMQASLPAIAYTLYVLKRHRGELDEDGQPMKEEQE</sequence>
<evidence type="ECO:0000313" key="1">
    <source>
        <dbReference type="EMBL" id="MEJ8304001.1"/>
    </source>
</evidence>
<dbReference type="Proteomes" id="UP001380953">
    <property type="component" value="Unassembled WGS sequence"/>
</dbReference>
<dbReference type="EMBL" id="JBBKAR010000031">
    <property type="protein sequence ID" value="MEJ8304001.1"/>
    <property type="molecule type" value="Genomic_DNA"/>
</dbReference>
<protein>
    <submittedName>
        <fullName evidence="1">YheC/YheD family protein</fullName>
    </submittedName>
</protein>
<comment type="caution">
    <text evidence="1">The sequence shown here is derived from an EMBL/GenBank/DDBJ whole genome shotgun (WGS) entry which is preliminary data.</text>
</comment>
<accession>A0ACC6PAQ4</accession>
<reference evidence="1" key="1">
    <citation type="submission" date="2024-03" db="EMBL/GenBank/DDBJ databases">
        <title>Whole genome sequecning of epiphytes from Marcgravia umbellata leaves.</title>
        <authorList>
            <person name="Kumar G."/>
            <person name="Savka M.A."/>
        </authorList>
    </citation>
    <scope>NUCLEOTIDE SEQUENCE</scope>
    <source>
        <strain evidence="1">RIT_BL5</strain>
    </source>
</reference>
<organism evidence="1 2">
    <name type="scientific">Saccharibacillus sacchari</name>
    <dbReference type="NCBI Taxonomy" id="456493"/>
    <lineage>
        <taxon>Bacteria</taxon>
        <taxon>Bacillati</taxon>
        <taxon>Bacillota</taxon>
        <taxon>Bacilli</taxon>
        <taxon>Bacillales</taxon>
        <taxon>Paenibacillaceae</taxon>
        <taxon>Saccharibacillus</taxon>
    </lineage>
</organism>
<evidence type="ECO:0000313" key="2">
    <source>
        <dbReference type="Proteomes" id="UP001380953"/>
    </source>
</evidence>
<name>A0ACC6PAQ4_9BACL</name>
<proteinExistence type="predicted"/>
<gene>
    <name evidence="1" type="ORF">WKI47_08835</name>
</gene>
<keyword evidence="2" id="KW-1185">Reference proteome</keyword>